<name>A0A0A8YG14_ARUDO</name>
<reference evidence="2" key="2">
    <citation type="journal article" date="2015" name="Data Brief">
        <title>Shoot transcriptome of the giant reed, Arundo donax.</title>
        <authorList>
            <person name="Barrero R.A."/>
            <person name="Guerrero F.D."/>
            <person name="Moolhuijzen P."/>
            <person name="Goolsby J.A."/>
            <person name="Tidwell J."/>
            <person name="Bellgard S.E."/>
            <person name="Bellgard M.I."/>
        </authorList>
    </citation>
    <scope>NUCLEOTIDE SEQUENCE</scope>
    <source>
        <tissue evidence="2">Shoot tissue taken approximately 20 cm above the soil surface</tissue>
    </source>
</reference>
<protein>
    <submittedName>
        <fullName evidence="2">Uncharacterized protein</fullName>
    </submittedName>
</protein>
<sequence>MASRSRRRCIYSTTSPARPSGVR</sequence>
<evidence type="ECO:0000256" key="1">
    <source>
        <dbReference type="SAM" id="MobiDB-lite"/>
    </source>
</evidence>
<accession>A0A0A8YG14</accession>
<evidence type="ECO:0000313" key="2">
    <source>
        <dbReference type="EMBL" id="JAD25219.1"/>
    </source>
</evidence>
<organism evidence="2">
    <name type="scientific">Arundo donax</name>
    <name type="common">Giant reed</name>
    <name type="synonym">Donax arundinaceus</name>
    <dbReference type="NCBI Taxonomy" id="35708"/>
    <lineage>
        <taxon>Eukaryota</taxon>
        <taxon>Viridiplantae</taxon>
        <taxon>Streptophyta</taxon>
        <taxon>Embryophyta</taxon>
        <taxon>Tracheophyta</taxon>
        <taxon>Spermatophyta</taxon>
        <taxon>Magnoliopsida</taxon>
        <taxon>Liliopsida</taxon>
        <taxon>Poales</taxon>
        <taxon>Poaceae</taxon>
        <taxon>PACMAD clade</taxon>
        <taxon>Arundinoideae</taxon>
        <taxon>Arundineae</taxon>
        <taxon>Arundo</taxon>
    </lineage>
</organism>
<proteinExistence type="predicted"/>
<dbReference type="AlphaFoldDB" id="A0A0A8YG14"/>
<dbReference type="EMBL" id="GBRH01272676">
    <property type="protein sequence ID" value="JAD25219.1"/>
    <property type="molecule type" value="Transcribed_RNA"/>
</dbReference>
<reference evidence="2" key="1">
    <citation type="submission" date="2014-09" db="EMBL/GenBank/DDBJ databases">
        <authorList>
            <person name="Magalhaes I.L.F."/>
            <person name="Oliveira U."/>
            <person name="Santos F.R."/>
            <person name="Vidigal T.H.D.A."/>
            <person name="Brescovit A.D."/>
            <person name="Santos A.J."/>
        </authorList>
    </citation>
    <scope>NUCLEOTIDE SEQUENCE</scope>
    <source>
        <tissue evidence="2">Shoot tissue taken approximately 20 cm above the soil surface</tissue>
    </source>
</reference>
<feature type="region of interest" description="Disordered" evidence="1">
    <location>
        <begin position="1"/>
        <end position="23"/>
    </location>
</feature>